<keyword evidence="8" id="KW-1185">Reference proteome</keyword>
<feature type="domain" description="G-protein coupled receptors family 3 profile" evidence="6">
    <location>
        <begin position="18"/>
        <end position="224"/>
    </location>
</feature>
<dbReference type="Pfam" id="PF00003">
    <property type="entry name" value="7tm_3"/>
    <property type="match status" value="1"/>
</dbReference>
<reference evidence="7 8" key="1">
    <citation type="submission" date="2016-08" db="EMBL/GenBank/DDBJ databases">
        <title>A Parts List for Fungal Cellulosomes Revealed by Comparative Genomics.</title>
        <authorList>
            <consortium name="DOE Joint Genome Institute"/>
            <person name="Haitjema C.H."/>
            <person name="Gilmore S.P."/>
            <person name="Henske J.K."/>
            <person name="Solomon K.V."/>
            <person name="De Groot R."/>
            <person name="Kuo A."/>
            <person name="Mondo S.J."/>
            <person name="Salamov A.A."/>
            <person name="Labutti K."/>
            <person name="Zhao Z."/>
            <person name="Chiniquy J."/>
            <person name="Barry K."/>
            <person name="Brewer H.M."/>
            <person name="Purvine S.O."/>
            <person name="Wright A.T."/>
            <person name="Boxma B."/>
            <person name="Van Alen T."/>
            <person name="Hackstein J.H."/>
            <person name="Baker S.E."/>
            <person name="Grigoriev I.V."/>
            <person name="O'Malley M.A."/>
        </authorList>
    </citation>
    <scope>NUCLEOTIDE SEQUENCE [LARGE SCALE GENOMIC DNA]</scope>
    <source>
        <strain evidence="7 8">S4</strain>
    </source>
</reference>
<comment type="subcellular location">
    <subcellularLocation>
        <location evidence="1">Membrane</location>
        <topology evidence="1">Multi-pass membrane protein</topology>
    </subcellularLocation>
</comment>
<feature type="transmembrane region" description="Helical" evidence="5">
    <location>
        <begin position="83"/>
        <end position="102"/>
    </location>
</feature>
<evidence type="ECO:0000313" key="8">
    <source>
        <dbReference type="Proteomes" id="UP000193944"/>
    </source>
</evidence>
<evidence type="ECO:0000313" key="7">
    <source>
        <dbReference type="EMBL" id="ORX78624.1"/>
    </source>
</evidence>
<evidence type="ECO:0000256" key="2">
    <source>
        <dbReference type="ARBA" id="ARBA00022692"/>
    </source>
</evidence>
<organism evidence="7 8">
    <name type="scientific">Anaeromyces robustus</name>
    <dbReference type="NCBI Taxonomy" id="1754192"/>
    <lineage>
        <taxon>Eukaryota</taxon>
        <taxon>Fungi</taxon>
        <taxon>Fungi incertae sedis</taxon>
        <taxon>Chytridiomycota</taxon>
        <taxon>Chytridiomycota incertae sedis</taxon>
        <taxon>Neocallimastigomycetes</taxon>
        <taxon>Neocallimastigales</taxon>
        <taxon>Neocallimastigaceae</taxon>
        <taxon>Anaeromyces</taxon>
    </lineage>
</organism>
<keyword evidence="4 5" id="KW-0472">Membrane</keyword>
<comment type="caution">
    <text evidence="7">The sequence shown here is derived from an EMBL/GenBank/DDBJ whole genome shotgun (WGS) entry which is preliminary data.</text>
</comment>
<gene>
    <name evidence="7" type="ORF">BCR32DRAFT_246995</name>
</gene>
<protein>
    <recommendedName>
        <fullName evidence="6">G-protein coupled receptors family 3 profile domain-containing protein</fullName>
    </recommendedName>
</protein>
<name>A0A1Y1WZU7_9FUNG</name>
<feature type="transmembrane region" description="Helical" evidence="5">
    <location>
        <begin position="163"/>
        <end position="187"/>
    </location>
</feature>
<evidence type="ECO:0000256" key="3">
    <source>
        <dbReference type="ARBA" id="ARBA00022989"/>
    </source>
</evidence>
<keyword evidence="2 5" id="KW-0812">Transmembrane</keyword>
<evidence type="ECO:0000256" key="5">
    <source>
        <dbReference type="SAM" id="Phobius"/>
    </source>
</evidence>
<accession>A0A1Y1WZU7</accession>
<keyword evidence="3 5" id="KW-1133">Transmembrane helix</keyword>
<sequence>MKKLEHLFCFLSKPSWVILMIGIIMILSSGYTNFGIITNINCHIRNICISIGFTLIYIPILHKLIINFPDENKYSIWIKKHKYFFILIFILIDFILLGITLMKSHGVKTVTTNKGEKFQICHTDNILIKIILIIILTYKCIIILTLSILIFMEWNITETFYDIRFIMTSIYINIISFVLILIINSFININNHILYFIIKESLIYITSIINYILLYIIKIILPVLIKKDETTEIIEKIRVYESFLENAETQTTELTVSNINTIKTKNSNSSSVPHSILSKILNYHERT</sequence>
<evidence type="ECO:0000256" key="4">
    <source>
        <dbReference type="ARBA" id="ARBA00023136"/>
    </source>
</evidence>
<dbReference type="EMBL" id="MCFG01000203">
    <property type="protein sequence ID" value="ORX78624.1"/>
    <property type="molecule type" value="Genomic_DNA"/>
</dbReference>
<dbReference type="InterPro" id="IPR017978">
    <property type="entry name" value="GPCR_3_C"/>
</dbReference>
<feature type="transmembrane region" description="Helical" evidence="5">
    <location>
        <begin position="7"/>
        <end position="31"/>
    </location>
</feature>
<dbReference type="Proteomes" id="UP000193944">
    <property type="component" value="Unassembled WGS sequence"/>
</dbReference>
<dbReference type="STRING" id="1754192.A0A1Y1WZU7"/>
<dbReference type="AlphaFoldDB" id="A0A1Y1WZU7"/>
<feature type="transmembrane region" description="Helical" evidence="5">
    <location>
        <begin position="193"/>
        <end position="217"/>
    </location>
</feature>
<dbReference type="GO" id="GO:0016020">
    <property type="term" value="C:membrane"/>
    <property type="evidence" value="ECO:0007669"/>
    <property type="project" value="UniProtKB-SubCell"/>
</dbReference>
<feature type="transmembrane region" description="Helical" evidence="5">
    <location>
        <begin position="126"/>
        <end position="151"/>
    </location>
</feature>
<dbReference type="GO" id="GO:0004930">
    <property type="term" value="F:G protein-coupled receptor activity"/>
    <property type="evidence" value="ECO:0007669"/>
    <property type="project" value="InterPro"/>
</dbReference>
<dbReference type="PROSITE" id="PS50259">
    <property type="entry name" value="G_PROTEIN_RECEP_F3_4"/>
    <property type="match status" value="1"/>
</dbReference>
<evidence type="ECO:0000256" key="1">
    <source>
        <dbReference type="ARBA" id="ARBA00004141"/>
    </source>
</evidence>
<proteinExistence type="predicted"/>
<evidence type="ECO:0000259" key="6">
    <source>
        <dbReference type="PROSITE" id="PS50259"/>
    </source>
</evidence>
<reference evidence="7 8" key="2">
    <citation type="submission" date="2016-08" db="EMBL/GenBank/DDBJ databases">
        <title>Pervasive Adenine N6-methylation of Active Genes in Fungi.</title>
        <authorList>
            <consortium name="DOE Joint Genome Institute"/>
            <person name="Mondo S.J."/>
            <person name="Dannebaum R.O."/>
            <person name="Kuo R.C."/>
            <person name="Labutti K."/>
            <person name="Haridas S."/>
            <person name="Kuo A."/>
            <person name="Salamov A."/>
            <person name="Ahrendt S.R."/>
            <person name="Lipzen A."/>
            <person name="Sullivan W."/>
            <person name="Andreopoulos W.B."/>
            <person name="Clum A."/>
            <person name="Lindquist E."/>
            <person name="Daum C."/>
            <person name="Ramamoorthy G.K."/>
            <person name="Gryganskyi A."/>
            <person name="Culley D."/>
            <person name="Magnuson J.K."/>
            <person name="James T.Y."/>
            <person name="O'Malley M.A."/>
            <person name="Stajich J.E."/>
            <person name="Spatafora J.W."/>
            <person name="Visel A."/>
            <person name="Grigoriev I.V."/>
        </authorList>
    </citation>
    <scope>NUCLEOTIDE SEQUENCE [LARGE SCALE GENOMIC DNA]</scope>
    <source>
        <strain evidence="7 8">S4</strain>
    </source>
</reference>